<dbReference type="EMBL" id="CP090896">
    <property type="protein sequence ID" value="ULT83229.1"/>
    <property type="molecule type" value="Genomic_DNA"/>
</dbReference>
<evidence type="ECO:0000313" key="2">
    <source>
        <dbReference type="EMBL" id="ULT83229.1"/>
    </source>
</evidence>
<proteinExistence type="predicted"/>
<dbReference type="AlphaFoldDB" id="A0AAE9CVU6"/>
<feature type="region of interest" description="Disordered" evidence="1">
    <location>
        <begin position="1"/>
        <end position="23"/>
    </location>
</feature>
<name>A0AAE9CVU6_CAEBR</name>
<reference evidence="2 3" key="1">
    <citation type="submission" date="2022-05" db="EMBL/GenBank/DDBJ databases">
        <title>Chromosome-level reference genomes for two strains of Caenorhabditis briggsae: an improved platform for comparative genomics.</title>
        <authorList>
            <person name="Stevens L."/>
            <person name="Andersen E.C."/>
        </authorList>
    </citation>
    <scope>NUCLEOTIDE SEQUENCE [LARGE SCALE GENOMIC DNA]</scope>
    <source>
        <strain evidence="2">QX1410_ONT</strain>
        <tissue evidence="2">Whole-organism</tissue>
    </source>
</reference>
<dbReference type="Proteomes" id="UP000827892">
    <property type="component" value="Chromosome X"/>
</dbReference>
<accession>A0AAE9CVU6</accession>
<evidence type="ECO:0000313" key="3">
    <source>
        <dbReference type="Proteomes" id="UP000827892"/>
    </source>
</evidence>
<organism evidence="2 3">
    <name type="scientific">Caenorhabditis briggsae</name>
    <dbReference type="NCBI Taxonomy" id="6238"/>
    <lineage>
        <taxon>Eukaryota</taxon>
        <taxon>Metazoa</taxon>
        <taxon>Ecdysozoa</taxon>
        <taxon>Nematoda</taxon>
        <taxon>Chromadorea</taxon>
        <taxon>Rhabditida</taxon>
        <taxon>Rhabditina</taxon>
        <taxon>Rhabditomorpha</taxon>
        <taxon>Rhabditoidea</taxon>
        <taxon>Rhabditidae</taxon>
        <taxon>Peloderinae</taxon>
        <taxon>Caenorhabditis</taxon>
    </lineage>
</organism>
<feature type="compositionally biased region" description="Basic and acidic residues" evidence="1">
    <location>
        <begin position="7"/>
        <end position="17"/>
    </location>
</feature>
<gene>
    <name evidence="2" type="ORF">L3Y34_012461</name>
</gene>
<protein>
    <submittedName>
        <fullName evidence="2">Uncharacterized protein</fullName>
    </submittedName>
</protein>
<evidence type="ECO:0000256" key="1">
    <source>
        <dbReference type="SAM" id="MobiDB-lite"/>
    </source>
</evidence>
<sequence length="356" mass="40744">MPRRRIKMEIKEERPDTPKTPVTPIAPAPFVLPPFDLSLAGTFQAGPLLFQQFAEQARHIWNDRNQPLNPALLNNFPNLPFSHIAGVHAVHPIAIQNIAAFKLPVMPLFQCRESVYDQVNRAFQDVFFRQPGISMEELARIIFQVAEKAKQYCISTGDDLNLYLKVTSLQSDLIIILNDVYRKCRKFPSQPPAFWDLTLYALYKEARSRGAPLTSVSQITRSTVEMLKLQCPTDVLPYFSDLSLIIGICEPLEPPMCEWKKVKIFQLQEAIINTIYGQLQGVHSDEQLPALTYLPFVVRLFREFGLPMNDTYQTEIIDRLKRNLPHISPHYWDVLSSEIKIMLNHGCNPNFLPVSG</sequence>